<feature type="compositionally biased region" description="Low complexity" evidence="1">
    <location>
        <begin position="119"/>
        <end position="130"/>
    </location>
</feature>
<feature type="compositionally biased region" description="Basic and acidic residues" evidence="1">
    <location>
        <begin position="91"/>
        <end position="115"/>
    </location>
</feature>
<dbReference type="EMBL" id="LT882684">
    <property type="protein sequence ID" value="SMY28038.1"/>
    <property type="molecule type" value="Genomic_DNA"/>
</dbReference>
<organism evidence="2 3">
    <name type="scientific">Zymoseptoria tritici ST99CH_1A5</name>
    <dbReference type="NCBI Taxonomy" id="1276529"/>
    <lineage>
        <taxon>Eukaryota</taxon>
        <taxon>Fungi</taxon>
        <taxon>Dikarya</taxon>
        <taxon>Ascomycota</taxon>
        <taxon>Pezizomycotina</taxon>
        <taxon>Dothideomycetes</taxon>
        <taxon>Dothideomycetidae</taxon>
        <taxon>Mycosphaerellales</taxon>
        <taxon>Mycosphaerellaceae</taxon>
        <taxon>Zymoseptoria</taxon>
    </lineage>
</organism>
<evidence type="ECO:0000256" key="1">
    <source>
        <dbReference type="SAM" id="MobiDB-lite"/>
    </source>
</evidence>
<evidence type="ECO:0000313" key="3">
    <source>
        <dbReference type="Proteomes" id="UP000215453"/>
    </source>
</evidence>
<evidence type="ECO:0000313" key="2">
    <source>
        <dbReference type="EMBL" id="SMY28038.1"/>
    </source>
</evidence>
<proteinExistence type="predicted"/>
<feature type="region of interest" description="Disordered" evidence="1">
    <location>
        <begin position="82"/>
        <end position="141"/>
    </location>
</feature>
<sequence>MFCFGHGKVKRNNTDANDDLDQPRRRRWLWNGHVIKWITDTLKRGVDTKVGRSAARSGDFRSPLSPLTIHYPSLPTYPHQRASTMSTGTHDAVKGDLENNGHYPRENEYRQEDYAFKTNSNGGSNGYGLNRPGADQCHHLK</sequence>
<name>A0A1Y6LX82_ZYMTR</name>
<dbReference type="AlphaFoldDB" id="A0A1Y6LX82"/>
<dbReference type="Proteomes" id="UP000215453">
    <property type="component" value="Chromosome 9"/>
</dbReference>
<protein>
    <submittedName>
        <fullName evidence="2">Uncharacterized protein</fullName>
    </submittedName>
</protein>
<accession>A0A1Y6LX82</accession>
<reference evidence="2 3" key="1">
    <citation type="submission" date="2016-10" db="EMBL/GenBank/DDBJ databases">
        <authorList>
            <person name="Varghese N."/>
        </authorList>
    </citation>
    <scope>NUCLEOTIDE SEQUENCE [LARGE SCALE GENOMIC DNA]</scope>
</reference>
<gene>
    <name evidence="2" type="ORF">ZT1A5_G9483</name>
</gene>